<keyword evidence="3" id="KW-0813">Transport</keyword>
<keyword evidence="8" id="KW-0809">Transit peptide</keyword>
<keyword evidence="15" id="KW-1185">Reference proteome</keyword>
<evidence type="ECO:0000256" key="12">
    <source>
        <dbReference type="ARBA" id="ARBA00023160"/>
    </source>
</evidence>
<comment type="similarity">
    <text evidence="2">Belongs to the acyl carrier protein (ACP) family.</text>
</comment>
<evidence type="ECO:0000313" key="16">
    <source>
        <dbReference type="RefSeq" id="XP_013789770.1"/>
    </source>
</evidence>
<evidence type="ECO:0000256" key="9">
    <source>
        <dbReference type="ARBA" id="ARBA00022982"/>
    </source>
</evidence>
<keyword evidence="6" id="KW-0597">Phosphoprotein</keyword>
<evidence type="ECO:0000259" key="14">
    <source>
        <dbReference type="PROSITE" id="PS50075"/>
    </source>
</evidence>
<dbReference type="InterPro" id="IPR003231">
    <property type="entry name" value="ACP"/>
</dbReference>
<dbReference type="InterPro" id="IPR009081">
    <property type="entry name" value="PP-bd_ACP"/>
</dbReference>
<comment type="subcellular location">
    <subcellularLocation>
        <location evidence="1">Mitochondrion</location>
    </subcellularLocation>
</comment>
<dbReference type="RefSeq" id="XP_013789770.1">
    <property type="nucleotide sequence ID" value="XM_013934316.2"/>
</dbReference>
<evidence type="ECO:0000256" key="8">
    <source>
        <dbReference type="ARBA" id="ARBA00022946"/>
    </source>
</evidence>
<keyword evidence="12 13" id="KW-0275">Fatty acid biosynthesis</keyword>
<evidence type="ECO:0000256" key="4">
    <source>
        <dbReference type="ARBA" id="ARBA00022450"/>
    </source>
</evidence>
<proteinExistence type="inferred from homology"/>
<dbReference type="PANTHER" id="PTHR20863:SF28">
    <property type="entry name" value="ACYL CARRIER PROTEIN, MITOCHONDRIAL"/>
    <property type="match status" value="1"/>
</dbReference>
<dbReference type="InterPro" id="IPR036736">
    <property type="entry name" value="ACP-like_sf"/>
</dbReference>
<keyword evidence="4 13" id="KW-0596">Phosphopantetheine</keyword>
<evidence type="ECO:0000256" key="2">
    <source>
        <dbReference type="ARBA" id="ARBA00010930"/>
    </source>
</evidence>
<evidence type="ECO:0000256" key="5">
    <source>
        <dbReference type="ARBA" id="ARBA00022516"/>
    </source>
</evidence>
<organism evidence="15 16">
    <name type="scientific">Limulus polyphemus</name>
    <name type="common">Atlantic horseshoe crab</name>
    <dbReference type="NCBI Taxonomy" id="6850"/>
    <lineage>
        <taxon>Eukaryota</taxon>
        <taxon>Metazoa</taxon>
        <taxon>Ecdysozoa</taxon>
        <taxon>Arthropoda</taxon>
        <taxon>Chelicerata</taxon>
        <taxon>Merostomata</taxon>
        <taxon>Xiphosura</taxon>
        <taxon>Limulidae</taxon>
        <taxon>Limulus</taxon>
    </lineage>
</organism>
<evidence type="ECO:0000256" key="7">
    <source>
        <dbReference type="ARBA" id="ARBA00022832"/>
    </source>
</evidence>
<evidence type="ECO:0000256" key="6">
    <source>
        <dbReference type="ARBA" id="ARBA00022553"/>
    </source>
</evidence>
<dbReference type="PROSITE" id="PS50075">
    <property type="entry name" value="CARRIER"/>
    <property type="match status" value="1"/>
</dbReference>
<keyword evidence="11" id="KW-0496">Mitochondrion</keyword>
<evidence type="ECO:0000256" key="1">
    <source>
        <dbReference type="ARBA" id="ARBA00004173"/>
    </source>
</evidence>
<name>A0ABM1BW13_LIMPO</name>
<evidence type="ECO:0000313" key="15">
    <source>
        <dbReference type="Proteomes" id="UP000694941"/>
    </source>
</evidence>
<dbReference type="Pfam" id="PF00550">
    <property type="entry name" value="PP-binding"/>
    <property type="match status" value="1"/>
</dbReference>
<dbReference type="Proteomes" id="UP000694941">
    <property type="component" value="Unplaced"/>
</dbReference>
<keyword evidence="10" id="KW-0443">Lipid metabolism</keyword>
<gene>
    <name evidence="16" type="primary">LOC106473634</name>
</gene>
<sequence>MAMNNASRIIGAGLKNHLKFSSVRVFAPRISSVAFSQSNSLHGKKWKHSILAESSILCRTNLVSQSLASVRSFSEKPPLTLEMIRDRVLLVLKLYDKIDSEKLTLDSHFMTDMGLDSLDHVEVVMAMEDEFGFEIPDSDAERLLRPNDIIRYVADKEDVYE</sequence>
<evidence type="ECO:0000256" key="11">
    <source>
        <dbReference type="ARBA" id="ARBA00023128"/>
    </source>
</evidence>
<accession>A0ABM1BW13</accession>
<evidence type="ECO:0000256" key="10">
    <source>
        <dbReference type="ARBA" id="ARBA00023098"/>
    </source>
</evidence>
<keyword evidence="7" id="KW-0276">Fatty acid metabolism</keyword>
<dbReference type="Gene3D" id="1.10.1200.10">
    <property type="entry name" value="ACP-like"/>
    <property type="match status" value="1"/>
</dbReference>
<keyword evidence="9" id="KW-0249">Electron transport</keyword>
<keyword evidence="5 13" id="KW-0444">Lipid biosynthesis</keyword>
<feature type="domain" description="Carrier" evidence="14">
    <location>
        <begin position="82"/>
        <end position="157"/>
    </location>
</feature>
<reference evidence="16" key="1">
    <citation type="submission" date="2025-08" db="UniProtKB">
        <authorList>
            <consortium name="RefSeq"/>
        </authorList>
    </citation>
    <scope>IDENTIFICATION</scope>
    <source>
        <tissue evidence="16">Muscle</tissue>
    </source>
</reference>
<dbReference type="PANTHER" id="PTHR20863">
    <property type="entry name" value="ACYL CARRIER PROTEIN"/>
    <property type="match status" value="1"/>
</dbReference>
<comment type="function">
    <text evidence="13">Carrier of the growing fatty acid chain in fatty acid biosynthesis.</text>
</comment>
<dbReference type="SUPFAM" id="SSF47336">
    <property type="entry name" value="ACP-like"/>
    <property type="match status" value="1"/>
</dbReference>
<evidence type="ECO:0000256" key="3">
    <source>
        <dbReference type="ARBA" id="ARBA00022448"/>
    </source>
</evidence>
<dbReference type="HAMAP" id="MF_01217">
    <property type="entry name" value="Acyl_carrier"/>
    <property type="match status" value="1"/>
</dbReference>
<dbReference type="GeneID" id="106473634"/>
<protein>
    <recommendedName>
        <fullName evidence="13">Acyl carrier protein</fullName>
    </recommendedName>
</protein>
<evidence type="ECO:0000256" key="13">
    <source>
        <dbReference type="RuleBase" id="RU000722"/>
    </source>
</evidence>